<dbReference type="InterPro" id="IPR025724">
    <property type="entry name" value="GAG-pre-integrase_dom"/>
</dbReference>
<dbReference type="Gene3D" id="3.30.420.10">
    <property type="entry name" value="Ribonuclease H-like superfamily/Ribonuclease H"/>
    <property type="match status" value="1"/>
</dbReference>
<dbReference type="InterPro" id="IPR012337">
    <property type="entry name" value="RNaseH-like_sf"/>
</dbReference>
<reference evidence="3 4" key="1">
    <citation type="journal article" date="2018" name="PLoS Genet.">
        <title>Population sequencing reveals clonal diversity and ancestral inbreeding in the grapevine cultivar Chardonnay.</title>
        <authorList>
            <person name="Roach M.J."/>
            <person name="Johnson D.L."/>
            <person name="Bohlmann J."/>
            <person name="van Vuuren H.J."/>
            <person name="Jones S.J."/>
            <person name="Pretorius I.S."/>
            <person name="Schmidt S.A."/>
            <person name="Borneman A.R."/>
        </authorList>
    </citation>
    <scope>NUCLEOTIDE SEQUENCE [LARGE SCALE GENOMIC DNA]</scope>
    <source>
        <strain evidence="4">cv. Chardonnay</strain>
        <tissue evidence="3">Leaf</tissue>
    </source>
</reference>
<dbReference type="InterPro" id="IPR013103">
    <property type="entry name" value="RVT_2"/>
</dbReference>
<dbReference type="PROSITE" id="PS50994">
    <property type="entry name" value="INTEGRASE"/>
    <property type="match status" value="1"/>
</dbReference>
<dbReference type="PANTHER" id="PTHR11439:SF455">
    <property type="entry name" value="RLK (RECEPTOR-LIKE PROTEIN KINASE) 8, PUTATIVE-RELATED"/>
    <property type="match status" value="1"/>
</dbReference>
<evidence type="ECO:0000256" key="1">
    <source>
        <dbReference type="ARBA" id="ARBA00022750"/>
    </source>
</evidence>
<accession>A0A438CT43</accession>
<keyword evidence="1" id="KW-0064">Aspartyl protease</keyword>
<dbReference type="GO" id="GO:0004190">
    <property type="term" value="F:aspartic-type endopeptidase activity"/>
    <property type="evidence" value="ECO:0007669"/>
    <property type="project" value="UniProtKB-KW"/>
</dbReference>
<dbReference type="InterPro" id="IPR043502">
    <property type="entry name" value="DNA/RNA_pol_sf"/>
</dbReference>
<proteinExistence type="predicted"/>
<dbReference type="GO" id="GO:0015074">
    <property type="term" value="P:DNA integration"/>
    <property type="evidence" value="ECO:0007669"/>
    <property type="project" value="InterPro"/>
</dbReference>
<dbReference type="SUPFAM" id="SSF53098">
    <property type="entry name" value="Ribonuclease H-like"/>
    <property type="match status" value="1"/>
</dbReference>
<sequence>MVEILDMVQEEVALTTILTHLETSIMFLVAAMENHSAKYVVNMVTLQLIAIIDLIRLYQPTMNNHLAAMVATSSTVGDESWYMDTGATHHLTPNLNKLNSHTPFAGSDKVMVGNGNRVNISNIGHSTISSTSRFLNLKNILHVPQLTTNLISVNRLCTDNNVTVEFFANGFVVKDQASKKALLQGNLNYGLYKLSSSAPSRRYQDLDDNKLAGRTSLTTEVPCMSSTLQLSNKADLWHFRLGHPARKIVNKVLSACSLPPEHWTGVCEPCQMAKSHSLPFTLSESRASQPFALVHSNLWGPAPVVGTNGARYFVDDHTRFSWLYLLASKDQAISAFLQFKVMIETQFDTKVRMLQTDWGGEFQAFTNTLCKFGILHRVSCPSTSQQNGRVERKHRHVVEVGLSLLAHASIPLKYWHFAFQSALYLINRLPSSVLNFSSPYKTLYHCLPNYSFLRVYGCTCYPFLRPFNRHKFAYRSVKCTFIGYNSKHKGYLCLNISNGKIHISQHVIFDELDFPFAKPSTVQPPCRVSPTHCAIPLVAPITPISSLLTSLSSPSSELVPISDTSVSISSFEVAPIPTTQPSHVPSPCHPMTTRAKNGIFKPKIFLSPTETIFHPLWEPNSFKEAVKVPEWQQAMHLEFEALMSNKTWVLVPPPPNQNIIGCRWVYKLKYKPNGTVECYKARLVAKGFHQTPSFDYFETFSPVVKPTTIRVPPGFVDPSKPNFVCKLTKALYGLKQVPRAWFTKLSSALVKWGFSMSQTDTSMFVYCNNSAMLVVLVYVDDIIVTGSSSLLIEQLISSLNSCFALKDLSPLNFFLGIEVLNSRSSLHLSQAKYICDLLQRAGLSESKSMASPMAAGPVLSIADGTRLEDPTLYRSLVGALQYCTITRPDIAYTVNKLCQFMHAPTSTHLQVVKRVLRYLKGSLFYGLSFQPSSSLDLIAYTDADWASCPNDRRSTSGYCIFFGGNLVSWSASKQKVVSRSSTESEYRGLANVAAELTWIQSLLKELFVPLFQPPVLYCDNLSTTYLAANPILHSRAKHVEIDYHFVRERVLQKTLDVRFLPSEDQVADILTKSLSTQHFLHLRSKLTVLSRPVCLRGDVKKCSAHPVLIFISLSSFCVNMVMHAGYMHWGENKKEVYGERMIEEAEKIDSERNDLVGVGRWWCDGMSLSAEWEVEMWGVMMSMTMVMMAKR</sequence>
<dbReference type="Pfam" id="PF22936">
    <property type="entry name" value="Pol_BBD"/>
    <property type="match status" value="1"/>
</dbReference>
<dbReference type="InterPro" id="IPR001584">
    <property type="entry name" value="Integrase_cat-core"/>
</dbReference>
<dbReference type="EMBL" id="QGNW01002012">
    <property type="protein sequence ID" value="RVW26376.1"/>
    <property type="molecule type" value="Genomic_DNA"/>
</dbReference>
<dbReference type="PANTHER" id="PTHR11439">
    <property type="entry name" value="GAG-POL-RELATED RETROTRANSPOSON"/>
    <property type="match status" value="1"/>
</dbReference>
<evidence type="ECO:0000313" key="3">
    <source>
        <dbReference type="EMBL" id="RVW26376.1"/>
    </source>
</evidence>
<dbReference type="InterPro" id="IPR054722">
    <property type="entry name" value="PolX-like_BBD"/>
</dbReference>
<organism evidence="3 4">
    <name type="scientific">Vitis vinifera</name>
    <name type="common">Grape</name>
    <dbReference type="NCBI Taxonomy" id="29760"/>
    <lineage>
        <taxon>Eukaryota</taxon>
        <taxon>Viridiplantae</taxon>
        <taxon>Streptophyta</taxon>
        <taxon>Embryophyta</taxon>
        <taxon>Tracheophyta</taxon>
        <taxon>Spermatophyta</taxon>
        <taxon>Magnoliopsida</taxon>
        <taxon>eudicotyledons</taxon>
        <taxon>Gunneridae</taxon>
        <taxon>Pentapetalae</taxon>
        <taxon>rosids</taxon>
        <taxon>Vitales</taxon>
        <taxon>Vitaceae</taxon>
        <taxon>Viteae</taxon>
        <taxon>Vitis</taxon>
    </lineage>
</organism>
<keyword evidence="1" id="KW-0645">Protease</keyword>
<dbReference type="Proteomes" id="UP000288805">
    <property type="component" value="Unassembled WGS sequence"/>
</dbReference>
<evidence type="ECO:0000259" key="2">
    <source>
        <dbReference type="PROSITE" id="PS50994"/>
    </source>
</evidence>
<gene>
    <name evidence="3" type="primary">RE1_1529</name>
    <name evidence="3" type="ORF">CK203_116329</name>
</gene>
<dbReference type="Pfam" id="PF25597">
    <property type="entry name" value="SH3_retrovirus"/>
    <property type="match status" value="1"/>
</dbReference>
<dbReference type="CDD" id="cd09272">
    <property type="entry name" value="RNase_HI_RT_Ty1"/>
    <property type="match status" value="1"/>
</dbReference>
<keyword evidence="1" id="KW-0378">Hydrolase</keyword>
<dbReference type="InterPro" id="IPR057670">
    <property type="entry name" value="SH3_retrovirus"/>
</dbReference>
<dbReference type="InterPro" id="IPR036397">
    <property type="entry name" value="RNaseH_sf"/>
</dbReference>
<dbReference type="AlphaFoldDB" id="A0A438CT43"/>
<evidence type="ECO:0000313" key="4">
    <source>
        <dbReference type="Proteomes" id="UP000288805"/>
    </source>
</evidence>
<dbReference type="SUPFAM" id="SSF56672">
    <property type="entry name" value="DNA/RNA polymerases"/>
    <property type="match status" value="1"/>
</dbReference>
<dbReference type="Pfam" id="PF07727">
    <property type="entry name" value="RVT_2"/>
    <property type="match status" value="1"/>
</dbReference>
<comment type="caution">
    <text evidence="3">The sequence shown here is derived from an EMBL/GenBank/DDBJ whole genome shotgun (WGS) entry which is preliminary data.</text>
</comment>
<feature type="domain" description="Integrase catalytic" evidence="2">
    <location>
        <begin position="286"/>
        <end position="447"/>
    </location>
</feature>
<name>A0A438CT43_VITVI</name>
<protein>
    <submittedName>
        <fullName evidence="3">Retrovirus-related Pol polyprotein from transposon RE1</fullName>
    </submittedName>
</protein>
<dbReference type="GO" id="GO:0003676">
    <property type="term" value="F:nucleic acid binding"/>
    <property type="evidence" value="ECO:0007669"/>
    <property type="project" value="InterPro"/>
</dbReference>
<dbReference type="Pfam" id="PF13976">
    <property type="entry name" value="gag_pre-integrs"/>
    <property type="match status" value="1"/>
</dbReference>